<dbReference type="EMBL" id="JAOPHQ010001735">
    <property type="protein sequence ID" value="KAK0149564.1"/>
    <property type="molecule type" value="Genomic_DNA"/>
</dbReference>
<accession>A0AA47MZS5</accession>
<feature type="region of interest" description="Disordered" evidence="1">
    <location>
        <begin position="161"/>
        <end position="186"/>
    </location>
</feature>
<name>A0AA47MZS5_MERPO</name>
<protein>
    <submittedName>
        <fullName evidence="2">Ankyrin repeat domain-containing protein 24</fullName>
    </submittedName>
</protein>
<dbReference type="Proteomes" id="UP001174136">
    <property type="component" value="Unassembled WGS sequence"/>
</dbReference>
<dbReference type="AlphaFoldDB" id="A0AA47MZS5"/>
<sequence>MVISWERAPGLARSAGRSERQMGPSNPSPWPVELTGPPPVDKRRTLTGSCWSSKEMALRRILVRPRSWESTLISLCLGDFMSRLEHFMGEPYMGVDGASVVPESHLDRVFEVQVLLESVGFEDLTLGVVRRGRLRGNPPAPEAQTDFSPNVRAREAMRTALSRNPEHAIKGEELSPPTPCRTRGRAQQRIASQFLPLSADSSTSWQAFSLRQQSSDPYSASQDWSRSDERLLQAVEQKEADKVSALIVKKGLCPTKLDTEGKSA</sequence>
<gene>
    <name evidence="2" type="primary">ANKRD24</name>
    <name evidence="2" type="ORF">N1851_009680</name>
</gene>
<feature type="compositionally biased region" description="Basic and acidic residues" evidence="1">
    <location>
        <begin position="164"/>
        <end position="173"/>
    </location>
</feature>
<evidence type="ECO:0000313" key="2">
    <source>
        <dbReference type="EMBL" id="KAK0149564.1"/>
    </source>
</evidence>
<keyword evidence="3" id="KW-1185">Reference proteome</keyword>
<feature type="region of interest" description="Disordered" evidence="1">
    <location>
        <begin position="1"/>
        <end position="46"/>
    </location>
</feature>
<organism evidence="2 3">
    <name type="scientific">Merluccius polli</name>
    <name type="common">Benguela hake</name>
    <name type="synonym">Merluccius cadenati</name>
    <dbReference type="NCBI Taxonomy" id="89951"/>
    <lineage>
        <taxon>Eukaryota</taxon>
        <taxon>Metazoa</taxon>
        <taxon>Chordata</taxon>
        <taxon>Craniata</taxon>
        <taxon>Vertebrata</taxon>
        <taxon>Euteleostomi</taxon>
        <taxon>Actinopterygii</taxon>
        <taxon>Neopterygii</taxon>
        <taxon>Teleostei</taxon>
        <taxon>Neoteleostei</taxon>
        <taxon>Acanthomorphata</taxon>
        <taxon>Zeiogadaria</taxon>
        <taxon>Gadariae</taxon>
        <taxon>Gadiformes</taxon>
        <taxon>Gadoidei</taxon>
        <taxon>Merlucciidae</taxon>
        <taxon>Merluccius</taxon>
    </lineage>
</organism>
<proteinExistence type="predicted"/>
<evidence type="ECO:0000256" key="1">
    <source>
        <dbReference type="SAM" id="MobiDB-lite"/>
    </source>
</evidence>
<evidence type="ECO:0000313" key="3">
    <source>
        <dbReference type="Proteomes" id="UP001174136"/>
    </source>
</evidence>
<reference evidence="2" key="1">
    <citation type="journal article" date="2023" name="Front. Mar. Sci.">
        <title>A new Merluccius polli reference genome to investigate the effects of global change in West African waters.</title>
        <authorList>
            <person name="Mateo J.L."/>
            <person name="Blanco-Fernandez C."/>
            <person name="Garcia-Vazquez E."/>
            <person name="Machado-Schiaffino G."/>
        </authorList>
    </citation>
    <scope>NUCLEOTIDE SEQUENCE</scope>
    <source>
        <strain evidence="2">C29</strain>
        <tissue evidence="2">Fin</tissue>
    </source>
</reference>
<comment type="caution">
    <text evidence="2">The sequence shown here is derived from an EMBL/GenBank/DDBJ whole genome shotgun (WGS) entry which is preliminary data.</text>
</comment>